<dbReference type="SUPFAM" id="SSF52821">
    <property type="entry name" value="Rhodanese/Cell cycle control phosphatase"/>
    <property type="match status" value="1"/>
</dbReference>
<dbReference type="OrthoDB" id="4828183at2"/>
<dbReference type="AlphaFoldDB" id="A0A542CUN1"/>
<dbReference type="SMART" id="SM00450">
    <property type="entry name" value="RHOD"/>
    <property type="match status" value="1"/>
</dbReference>
<accession>A0A542CUN1</accession>
<reference evidence="2 3" key="1">
    <citation type="submission" date="2019-06" db="EMBL/GenBank/DDBJ databases">
        <title>Sequencing the genomes of 1000 actinobacteria strains.</title>
        <authorList>
            <person name="Klenk H.-P."/>
        </authorList>
    </citation>
    <scope>NUCLEOTIDE SEQUENCE [LARGE SCALE GENOMIC DNA]</scope>
    <source>
        <strain evidence="2 3">DSM 45679</strain>
    </source>
</reference>
<dbReference type="Proteomes" id="UP000320876">
    <property type="component" value="Unassembled WGS sequence"/>
</dbReference>
<proteinExistence type="predicted"/>
<dbReference type="Pfam" id="PF00581">
    <property type="entry name" value="Rhodanese"/>
    <property type="match status" value="1"/>
</dbReference>
<organism evidence="2 3">
    <name type="scientific">Amycolatopsis cihanbeyliensis</name>
    <dbReference type="NCBI Taxonomy" id="1128664"/>
    <lineage>
        <taxon>Bacteria</taxon>
        <taxon>Bacillati</taxon>
        <taxon>Actinomycetota</taxon>
        <taxon>Actinomycetes</taxon>
        <taxon>Pseudonocardiales</taxon>
        <taxon>Pseudonocardiaceae</taxon>
        <taxon>Amycolatopsis</taxon>
    </lineage>
</organism>
<keyword evidence="2" id="KW-0808">Transferase</keyword>
<sequence length="139" mass="14526">MTARVDEVLATARSTVDRVGPEEALRLRAGGALLVDIRPAGDRAAEGEIPGAVPVERIHLEWRLDPSSEHRLPGVRPDRAVVVICNEGYASSLAAAEVKRLGLPGVTDLVGGFRAWRAAGLPTSGSGQHHLAELGGAGQ</sequence>
<dbReference type="RefSeq" id="WP_142003742.1">
    <property type="nucleotide sequence ID" value="NZ_VFML01000002.1"/>
</dbReference>
<dbReference type="PROSITE" id="PS50206">
    <property type="entry name" value="RHODANESE_3"/>
    <property type="match status" value="1"/>
</dbReference>
<protein>
    <submittedName>
        <fullName evidence="2">Rhodanese-related sulfurtransferase</fullName>
    </submittedName>
</protein>
<feature type="domain" description="Rhodanese" evidence="1">
    <location>
        <begin position="28"/>
        <end position="125"/>
    </location>
</feature>
<gene>
    <name evidence="2" type="ORF">FB471_6689</name>
</gene>
<dbReference type="Gene3D" id="3.40.250.10">
    <property type="entry name" value="Rhodanese-like domain"/>
    <property type="match status" value="1"/>
</dbReference>
<dbReference type="InterPro" id="IPR036873">
    <property type="entry name" value="Rhodanese-like_dom_sf"/>
</dbReference>
<name>A0A542CUN1_AMYCI</name>
<comment type="caution">
    <text evidence="2">The sequence shown here is derived from an EMBL/GenBank/DDBJ whole genome shotgun (WGS) entry which is preliminary data.</text>
</comment>
<dbReference type="GO" id="GO:0016740">
    <property type="term" value="F:transferase activity"/>
    <property type="evidence" value="ECO:0007669"/>
    <property type="project" value="UniProtKB-KW"/>
</dbReference>
<evidence type="ECO:0000313" key="3">
    <source>
        <dbReference type="Proteomes" id="UP000320876"/>
    </source>
</evidence>
<dbReference type="EMBL" id="VFML01000002">
    <property type="protein sequence ID" value="TQI94523.1"/>
    <property type="molecule type" value="Genomic_DNA"/>
</dbReference>
<evidence type="ECO:0000313" key="2">
    <source>
        <dbReference type="EMBL" id="TQI94523.1"/>
    </source>
</evidence>
<dbReference type="InterPro" id="IPR001763">
    <property type="entry name" value="Rhodanese-like_dom"/>
</dbReference>
<keyword evidence="3" id="KW-1185">Reference proteome</keyword>
<evidence type="ECO:0000259" key="1">
    <source>
        <dbReference type="PROSITE" id="PS50206"/>
    </source>
</evidence>